<dbReference type="PANTHER" id="PTHR46895:SF7">
    <property type="entry name" value="G-PROTEIN COUPLED RECEPTORS FAMILY 1 PROFILE DOMAIN-CONTAINING PROTEIN"/>
    <property type="match status" value="1"/>
</dbReference>
<feature type="transmembrane region" description="Helical" evidence="5">
    <location>
        <begin position="51"/>
        <end position="75"/>
    </location>
</feature>
<reference evidence="7 8" key="1">
    <citation type="submission" date="2018-11" db="EMBL/GenBank/DDBJ databases">
        <authorList>
            <consortium name="Pathogen Informatics"/>
        </authorList>
    </citation>
    <scope>NUCLEOTIDE SEQUENCE [LARGE SCALE GENOMIC DNA]</scope>
</reference>
<keyword evidence="3 5" id="KW-1133">Transmembrane helix</keyword>
<dbReference type="AlphaFoldDB" id="A0A3P6PGS7"/>
<comment type="subcellular location">
    <subcellularLocation>
        <location evidence="1">Membrane</location>
    </subcellularLocation>
</comment>
<gene>
    <name evidence="7" type="ORF">GPUH_LOCUS1831</name>
</gene>
<dbReference type="SUPFAM" id="SSF81321">
    <property type="entry name" value="Family A G protein-coupled receptor-like"/>
    <property type="match status" value="1"/>
</dbReference>
<dbReference type="EMBL" id="UYRT01002430">
    <property type="protein sequence ID" value="VDK31040.1"/>
    <property type="molecule type" value="Genomic_DNA"/>
</dbReference>
<keyword evidence="4 5" id="KW-0472">Membrane</keyword>
<dbReference type="PROSITE" id="PS50262">
    <property type="entry name" value="G_PROTEIN_RECEP_F1_2"/>
    <property type="match status" value="1"/>
</dbReference>
<evidence type="ECO:0000256" key="5">
    <source>
        <dbReference type="SAM" id="Phobius"/>
    </source>
</evidence>
<name>A0A3P6PGS7_9BILA</name>
<protein>
    <recommendedName>
        <fullName evidence="6">G-protein coupled receptors family 1 profile domain-containing protein</fullName>
    </recommendedName>
</protein>
<keyword evidence="8" id="KW-1185">Reference proteome</keyword>
<dbReference type="InterPro" id="IPR017452">
    <property type="entry name" value="GPCR_Rhodpsn_7TM"/>
</dbReference>
<accession>A0A3P6PGS7</accession>
<organism evidence="7 8">
    <name type="scientific">Gongylonema pulchrum</name>
    <dbReference type="NCBI Taxonomy" id="637853"/>
    <lineage>
        <taxon>Eukaryota</taxon>
        <taxon>Metazoa</taxon>
        <taxon>Ecdysozoa</taxon>
        <taxon>Nematoda</taxon>
        <taxon>Chromadorea</taxon>
        <taxon>Rhabditida</taxon>
        <taxon>Spirurina</taxon>
        <taxon>Spiruromorpha</taxon>
        <taxon>Spiruroidea</taxon>
        <taxon>Gongylonematidae</taxon>
        <taxon>Gongylonema</taxon>
    </lineage>
</organism>
<dbReference type="Proteomes" id="UP000271098">
    <property type="component" value="Unassembled WGS sequence"/>
</dbReference>
<dbReference type="OrthoDB" id="5849598at2759"/>
<proteinExistence type="predicted"/>
<feature type="transmembrane region" description="Helical" evidence="5">
    <location>
        <begin position="15"/>
        <end position="39"/>
    </location>
</feature>
<sequence>MGAASSNFHEQERRMTITVVTIVSCFTITQLPSAMVFLYEKLISDAKTETFATLSCISNFLVLTGKMLNVVLFCLTSVTFRRKFFATVSLWLRKFTCQYSNYVRQRSTLNRSITQKSSLFSTTSFRIQKCPGLSAQAGSLIQPDEQKLVATDFITENHEILADHVQKLHTSL</sequence>
<evidence type="ECO:0000259" key="6">
    <source>
        <dbReference type="PROSITE" id="PS50262"/>
    </source>
</evidence>
<evidence type="ECO:0000256" key="3">
    <source>
        <dbReference type="ARBA" id="ARBA00022989"/>
    </source>
</evidence>
<evidence type="ECO:0000256" key="4">
    <source>
        <dbReference type="ARBA" id="ARBA00023136"/>
    </source>
</evidence>
<keyword evidence="2 5" id="KW-0812">Transmembrane</keyword>
<evidence type="ECO:0000313" key="7">
    <source>
        <dbReference type="EMBL" id="VDK31040.1"/>
    </source>
</evidence>
<evidence type="ECO:0000256" key="2">
    <source>
        <dbReference type="ARBA" id="ARBA00022692"/>
    </source>
</evidence>
<feature type="domain" description="G-protein coupled receptors family 1 profile" evidence="6">
    <location>
        <begin position="1"/>
        <end position="73"/>
    </location>
</feature>
<dbReference type="GO" id="GO:0016020">
    <property type="term" value="C:membrane"/>
    <property type="evidence" value="ECO:0007669"/>
    <property type="project" value="UniProtKB-SubCell"/>
</dbReference>
<dbReference type="PANTHER" id="PTHR46895">
    <property type="entry name" value="PROTEIN CBG20548-RELATED"/>
    <property type="match status" value="1"/>
</dbReference>
<dbReference type="Gene3D" id="1.20.1070.10">
    <property type="entry name" value="Rhodopsin 7-helix transmembrane proteins"/>
    <property type="match status" value="1"/>
</dbReference>
<evidence type="ECO:0000256" key="1">
    <source>
        <dbReference type="ARBA" id="ARBA00004370"/>
    </source>
</evidence>
<evidence type="ECO:0000313" key="8">
    <source>
        <dbReference type="Proteomes" id="UP000271098"/>
    </source>
</evidence>